<dbReference type="RefSeq" id="WP_195035958.1">
    <property type="nucleotide sequence ID" value="NZ_JADLRE010000030.1"/>
</dbReference>
<name>A0ABS0CKY2_9NOCA</name>
<keyword evidence="2" id="KW-1185">Reference proteome</keyword>
<gene>
    <name evidence="1" type="ORF">IU470_28870</name>
</gene>
<protein>
    <submittedName>
        <fullName evidence="1">Uncharacterized protein</fullName>
    </submittedName>
</protein>
<comment type="caution">
    <text evidence="1">The sequence shown here is derived from an EMBL/GenBank/DDBJ whole genome shotgun (WGS) entry which is preliminary data.</text>
</comment>
<proteinExistence type="predicted"/>
<sequence length="160" mass="17425">MLVRVPTFPKLLDLARRSHIPENLGAIASIGAEMDPAEVGLARGYAERIRQHMRLLYRSAVRPAIPVPAPDLTRGTNLRSGCGRMPGGRAFDLLSPETRRAFVYLGFAENVAWTEPERALSCAVLTSGEPILCLRVTRAFGLGHAITSETARVAETDLAF</sequence>
<reference evidence="1 2" key="1">
    <citation type="submission" date="2020-10" db="EMBL/GenBank/DDBJ databases">
        <title>Identification of Nocardia species via Next-generation sequencing and recognition of intraspecies genetic diversity.</title>
        <authorList>
            <person name="Li P."/>
            <person name="Li P."/>
            <person name="Lu B."/>
        </authorList>
    </citation>
    <scope>NUCLEOTIDE SEQUENCE [LARGE SCALE GENOMIC DNA]</scope>
    <source>
        <strain evidence="1 2">N-11</strain>
    </source>
</reference>
<accession>A0ABS0CKY2</accession>
<dbReference type="Proteomes" id="UP000807309">
    <property type="component" value="Unassembled WGS sequence"/>
</dbReference>
<evidence type="ECO:0000313" key="2">
    <source>
        <dbReference type="Proteomes" id="UP000807309"/>
    </source>
</evidence>
<evidence type="ECO:0000313" key="1">
    <source>
        <dbReference type="EMBL" id="MBF6229093.1"/>
    </source>
</evidence>
<dbReference type="EMBL" id="JADLRE010000030">
    <property type="protein sequence ID" value="MBF6229093.1"/>
    <property type="molecule type" value="Genomic_DNA"/>
</dbReference>
<organism evidence="1 2">
    <name type="scientific">Nocardia abscessus</name>
    <dbReference type="NCBI Taxonomy" id="120957"/>
    <lineage>
        <taxon>Bacteria</taxon>
        <taxon>Bacillati</taxon>
        <taxon>Actinomycetota</taxon>
        <taxon>Actinomycetes</taxon>
        <taxon>Mycobacteriales</taxon>
        <taxon>Nocardiaceae</taxon>
        <taxon>Nocardia</taxon>
    </lineage>
</organism>